<dbReference type="CDD" id="cd15489">
    <property type="entry name" value="PHD_SF"/>
    <property type="match status" value="1"/>
</dbReference>
<dbReference type="EMBL" id="JALLPB020000078">
    <property type="protein sequence ID" value="KAL3821962.1"/>
    <property type="molecule type" value="Genomic_DNA"/>
</dbReference>
<dbReference type="Proteomes" id="UP001530377">
    <property type="component" value="Unassembled WGS sequence"/>
</dbReference>
<evidence type="ECO:0000256" key="2">
    <source>
        <dbReference type="SAM" id="MobiDB-lite"/>
    </source>
</evidence>
<feature type="compositionally biased region" description="Low complexity" evidence="2">
    <location>
        <begin position="1"/>
        <end position="15"/>
    </location>
</feature>
<sequence length="730" mass="81593">MASLFDNSSDSDNSSFGMKSESDVDDDTFTVATCLQKRRGPTDNSRRDTITRTLPTISIHDSRDKYAMPNTVQRKQIHRHLEGAPFQLLREAESLMDDVSYNSDKEGHGKFRRDSNISGMTSIGGSVFRTPTRDQITGNDITNESTVVRRNAASLDASKQINLLDEEDFDESEFGNSPDDTEQLNRRRHSSERFMSVYKELAAKKIARSSEKTDDHDSGHNPAKAVNVKTLVTTALKIVTDGLVAHATSTACDGIGTWDVDEKQNLSGKKRSLDIDNTGSNNDGRQRNRRKSLNIRAEMTLLQDLLEERTDECARLKRKLEESQSKNELPGGGEIISSLQLENRELKLIAIEKENMIHSLKAEKEQALAKASRLEAKICELQAKANGLVAELDASKADFSIVVQSKVVLESKLALSMEATCAANAREKSISCQLEDSRLEAEKLMSDLQAKREELENAISELNRTRKEKDLDEKEKESSLRVELQDKMDEMRGALQQIKDAERVRMGKTKLIEEELQWARDDLSTAYSKIAESEAAMASLRCTMDELERENQSLRDLTKMMRETPKRWKMEWTEGTDGIEVAMNGTTPGTTQLDNINSLGAEDTSDSVLSDHVSKLPLMAILQRTPDSSSRQLSFAPADEAMLTPDKENYPPQLQTECALCFRPHRPNAATKRCQCGIDDCVKWAHATCLLNRKSVSKSVSHPGTPAPVLPMILCEGIWHSNKPPKELNS</sequence>
<accession>A0ABD3SC87</accession>
<feature type="compositionally biased region" description="Basic and acidic residues" evidence="2">
    <location>
        <begin position="106"/>
        <end position="115"/>
    </location>
</feature>
<feature type="region of interest" description="Disordered" evidence="2">
    <location>
        <begin position="168"/>
        <end position="191"/>
    </location>
</feature>
<feature type="coiled-coil region" evidence="1">
    <location>
        <begin position="299"/>
        <end position="326"/>
    </location>
</feature>
<feature type="region of interest" description="Disordered" evidence="2">
    <location>
        <begin position="266"/>
        <end position="292"/>
    </location>
</feature>
<feature type="coiled-coil region" evidence="1">
    <location>
        <begin position="530"/>
        <end position="564"/>
    </location>
</feature>
<evidence type="ECO:0000313" key="4">
    <source>
        <dbReference type="Proteomes" id="UP001530377"/>
    </source>
</evidence>
<keyword evidence="4" id="KW-1185">Reference proteome</keyword>
<reference evidence="3 4" key="1">
    <citation type="submission" date="2024-10" db="EMBL/GenBank/DDBJ databases">
        <title>Updated reference genomes for cyclostephanoid diatoms.</title>
        <authorList>
            <person name="Roberts W.R."/>
            <person name="Alverson A.J."/>
        </authorList>
    </citation>
    <scope>NUCLEOTIDE SEQUENCE [LARGE SCALE GENOMIC DNA]</scope>
    <source>
        <strain evidence="3 4">AJA228-03</strain>
    </source>
</reference>
<gene>
    <name evidence="3" type="ORF">ACHAXA_004450</name>
</gene>
<comment type="caution">
    <text evidence="3">The sequence shown here is derived from an EMBL/GenBank/DDBJ whole genome shotgun (WGS) entry which is preliminary data.</text>
</comment>
<dbReference type="AlphaFoldDB" id="A0ABD3SC87"/>
<evidence type="ECO:0000256" key="1">
    <source>
        <dbReference type="SAM" id="Coils"/>
    </source>
</evidence>
<organism evidence="3 4">
    <name type="scientific">Cyclostephanos tholiformis</name>
    <dbReference type="NCBI Taxonomy" id="382380"/>
    <lineage>
        <taxon>Eukaryota</taxon>
        <taxon>Sar</taxon>
        <taxon>Stramenopiles</taxon>
        <taxon>Ochrophyta</taxon>
        <taxon>Bacillariophyta</taxon>
        <taxon>Coscinodiscophyceae</taxon>
        <taxon>Thalassiosirophycidae</taxon>
        <taxon>Stephanodiscales</taxon>
        <taxon>Stephanodiscaceae</taxon>
        <taxon>Cyclostephanos</taxon>
    </lineage>
</organism>
<protein>
    <recommendedName>
        <fullName evidence="5">Zinc finger PHD-type domain-containing protein</fullName>
    </recommendedName>
</protein>
<name>A0ABD3SC87_9STRA</name>
<proteinExistence type="predicted"/>
<feature type="coiled-coil region" evidence="1">
    <location>
        <begin position="350"/>
        <end position="377"/>
    </location>
</feature>
<evidence type="ECO:0008006" key="5">
    <source>
        <dbReference type="Google" id="ProtNLM"/>
    </source>
</evidence>
<feature type="region of interest" description="Disordered" evidence="2">
    <location>
        <begin position="106"/>
        <end position="139"/>
    </location>
</feature>
<keyword evidence="1" id="KW-0175">Coiled coil</keyword>
<feature type="coiled-coil region" evidence="1">
    <location>
        <begin position="434"/>
        <end position="504"/>
    </location>
</feature>
<evidence type="ECO:0000313" key="3">
    <source>
        <dbReference type="EMBL" id="KAL3821962.1"/>
    </source>
</evidence>
<feature type="region of interest" description="Disordered" evidence="2">
    <location>
        <begin position="1"/>
        <end position="23"/>
    </location>
</feature>